<dbReference type="EMBL" id="JALHLE010000011">
    <property type="protein sequence ID" value="MCJ2178719.1"/>
    <property type="molecule type" value="Genomic_DNA"/>
</dbReference>
<protein>
    <submittedName>
        <fullName evidence="8">M23 family metallopeptidase</fullName>
    </submittedName>
</protein>
<sequence>MLYLNCLPVSARDLPDQKSAEGRHLIEPATGRDAGTPEHPHAETQLAVYRETGSTRLEVDTGLAAIGMSIGGARGVATLTPARMLEGATVVASRTTDFVGQPLDIFRPIGSGVAGPGNLPSRLPVNARVSSGFGYRIHPTLGGWRAHAGVDLAAAYGSPVVATTGGVVDEADWRGGYGLFVGVRNNGVQTRFGHLSRLNVVPGQRVKPGDVIGYVGSTGRSTGPHLHYEVRVNGQAVDPLRTKAK</sequence>
<evidence type="ECO:0000256" key="1">
    <source>
        <dbReference type="ARBA" id="ARBA00001947"/>
    </source>
</evidence>
<feature type="domain" description="M23ase beta-sheet core" evidence="7">
    <location>
        <begin position="146"/>
        <end position="239"/>
    </location>
</feature>
<dbReference type="PANTHER" id="PTHR21666">
    <property type="entry name" value="PEPTIDASE-RELATED"/>
    <property type="match status" value="1"/>
</dbReference>
<accession>A0ABT0B1B6</accession>
<reference evidence="8" key="1">
    <citation type="submission" date="2022-03" db="EMBL/GenBank/DDBJ databases">
        <title>Identification of a novel bacterium isolated from mangrove sediments.</title>
        <authorList>
            <person name="Pan X."/>
        </authorList>
    </citation>
    <scope>NUCLEOTIDE SEQUENCE</scope>
    <source>
        <strain evidence="8">B2580</strain>
    </source>
</reference>
<evidence type="ECO:0000256" key="2">
    <source>
        <dbReference type="ARBA" id="ARBA00022670"/>
    </source>
</evidence>
<dbReference type="InterPro" id="IPR011055">
    <property type="entry name" value="Dup_hybrid_motif"/>
</dbReference>
<name>A0ABT0B1B6_9SPHN</name>
<dbReference type="InterPro" id="IPR016047">
    <property type="entry name" value="M23ase_b-sheet_dom"/>
</dbReference>
<evidence type="ECO:0000256" key="6">
    <source>
        <dbReference type="ARBA" id="ARBA00023049"/>
    </source>
</evidence>
<keyword evidence="9" id="KW-1185">Reference proteome</keyword>
<keyword evidence="6" id="KW-0482">Metalloprotease</keyword>
<dbReference type="Gene3D" id="2.70.70.10">
    <property type="entry name" value="Glucose Permease (Domain IIA)"/>
    <property type="match status" value="1"/>
</dbReference>
<evidence type="ECO:0000313" key="9">
    <source>
        <dbReference type="Proteomes" id="UP001162880"/>
    </source>
</evidence>
<keyword evidence="3" id="KW-0479">Metal-binding</keyword>
<dbReference type="RefSeq" id="WP_243993028.1">
    <property type="nucleotide sequence ID" value="NZ_JALHLE010000011.1"/>
</dbReference>
<keyword evidence="5" id="KW-0862">Zinc</keyword>
<gene>
    <name evidence="8" type="ORF">MTR64_09095</name>
</gene>
<evidence type="ECO:0000313" key="8">
    <source>
        <dbReference type="EMBL" id="MCJ2178719.1"/>
    </source>
</evidence>
<comment type="cofactor">
    <cofactor evidence="1">
        <name>Zn(2+)</name>
        <dbReference type="ChEBI" id="CHEBI:29105"/>
    </cofactor>
</comment>
<dbReference type="PANTHER" id="PTHR21666:SF288">
    <property type="entry name" value="CELL DIVISION PROTEIN YTFB"/>
    <property type="match status" value="1"/>
</dbReference>
<dbReference type="Proteomes" id="UP001162880">
    <property type="component" value="Unassembled WGS sequence"/>
</dbReference>
<dbReference type="CDD" id="cd12797">
    <property type="entry name" value="M23_peptidase"/>
    <property type="match status" value="1"/>
</dbReference>
<organism evidence="8 9">
    <name type="scientific">Novosphingobium album</name>
    <name type="common">ex Hu et al. 2023</name>
    <dbReference type="NCBI Taxonomy" id="2930093"/>
    <lineage>
        <taxon>Bacteria</taxon>
        <taxon>Pseudomonadati</taxon>
        <taxon>Pseudomonadota</taxon>
        <taxon>Alphaproteobacteria</taxon>
        <taxon>Sphingomonadales</taxon>
        <taxon>Sphingomonadaceae</taxon>
        <taxon>Novosphingobium</taxon>
    </lineage>
</organism>
<dbReference type="Pfam" id="PF01551">
    <property type="entry name" value="Peptidase_M23"/>
    <property type="match status" value="1"/>
</dbReference>
<evidence type="ECO:0000259" key="7">
    <source>
        <dbReference type="Pfam" id="PF01551"/>
    </source>
</evidence>
<evidence type="ECO:0000256" key="3">
    <source>
        <dbReference type="ARBA" id="ARBA00022723"/>
    </source>
</evidence>
<evidence type="ECO:0000256" key="4">
    <source>
        <dbReference type="ARBA" id="ARBA00022801"/>
    </source>
</evidence>
<dbReference type="SUPFAM" id="SSF51261">
    <property type="entry name" value="Duplicated hybrid motif"/>
    <property type="match status" value="1"/>
</dbReference>
<dbReference type="InterPro" id="IPR050570">
    <property type="entry name" value="Cell_wall_metabolism_enzyme"/>
</dbReference>
<keyword evidence="2" id="KW-0645">Protease</keyword>
<evidence type="ECO:0000256" key="5">
    <source>
        <dbReference type="ARBA" id="ARBA00022833"/>
    </source>
</evidence>
<proteinExistence type="predicted"/>
<keyword evidence="4" id="KW-0378">Hydrolase</keyword>
<comment type="caution">
    <text evidence="8">The sequence shown here is derived from an EMBL/GenBank/DDBJ whole genome shotgun (WGS) entry which is preliminary data.</text>
</comment>